<keyword evidence="3" id="KW-1185">Reference proteome</keyword>
<dbReference type="InterPro" id="IPR004007">
    <property type="entry name" value="DhaL_dom"/>
</dbReference>
<protein>
    <submittedName>
        <fullName evidence="2">DAK2 domain-containing protein</fullName>
    </submittedName>
</protein>
<organism evidence="2 3">
    <name type="scientific">Citricoccus alkalitolerans</name>
    <dbReference type="NCBI Taxonomy" id="246603"/>
    <lineage>
        <taxon>Bacteria</taxon>
        <taxon>Bacillati</taxon>
        <taxon>Actinomycetota</taxon>
        <taxon>Actinomycetes</taxon>
        <taxon>Micrococcales</taxon>
        <taxon>Micrococcaceae</taxon>
        <taxon>Citricoccus</taxon>
    </lineage>
</organism>
<dbReference type="Pfam" id="PF02734">
    <property type="entry name" value="Dak2"/>
    <property type="match status" value="1"/>
</dbReference>
<reference evidence="3" key="1">
    <citation type="journal article" date="2019" name="Int. J. Syst. Evol. Microbiol.">
        <title>The Global Catalogue of Microorganisms (GCM) 10K type strain sequencing project: providing services to taxonomists for standard genome sequencing and annotation.</title>
        <authorList>
            <consortium name="The Broad Institute Genomics Platform"/>
            <consortium name="The Broad Institute Genome Sequencing Center for Infectious Disease"/>
            <person name="Wu L."/>
            <person name="Ma J."/>
        </authorList>
    </citation>
    <scope>NUCLEOTIDE SEQUENCE [LARGE SCALE GENOMIC DNA]</scope>
    <source>
        <strain evidence="3">CGMCC 1.12125</strain>
    </source>
</reference>
<gene>
    <name evidence="2" type="ORF">ACFO0K_12170</name>
</gene>
<evidence type="ECO:0000313" key="3">
    <source>
        <dbReference type="Proteomes" id="UP001595965"/>
    </source>
</evidence>
<dbReference type="InterPro" id="IPR036117">
    <property type="entry name" value="DhaL_dom_sf"/>
</dbReference>
<dbReference type="PANTHER" id="PTHR33434:SF2">
    <property type="entry name" value="FATTY ACID-BINDING PROTEIN TM_1468"/>
    <property type="match status" value="1"/>
</dbReference>
<dbReference type="SMART" id="SM01120">
    <property type="entry name" value="Dak2"/>
    <property type="match status" value="1"/>
</dbReference>
<feature type="domain" description="DhaL" evidence="1">
    <location>
        <begin position="12"/>
        <end position="215"/>
    </location>
</feature>
<sequence>MTMDDTPRRSPSRVHQWLELAETVLGNASDRMDAINIFPVPDGDTGSNLYGTVRAARAAVAEETTEDVGALMSLAGRAALDQARGNSGTLLAVMLIGMSEPLTGQERLAAPTLASALERAQTSCWAALSDPQEGTMLTVLAAAARAASEHVAGLRGQPDDQVMSRRELGAALDAIVGAAWQAVVQTEGQLPALTAAHVVDAGGMGLLLVLDSLRATVMGTSIDPGLLDGLHGFSASDPHIHEGLDSPVGYELMCSISLDPLTAATLRFELNDMGDSVIMSPVGTSGGEIGEANAPVRWRLHVHVDDHAAAEALVRKAGEPENLVITSLQDPETAG</sequence>
<dbReference type="InterPro" id="IPR050270">
    <property type="entry name" value="DegV_domain_contain"/>
</dbReference>
<name>A0ABV8XXV4_9MICC</name>
<dbReference type="Proteomes" id="UP001595965">
    <property type="component" value="Unassembled WGS sequence"/>
</dbReference>
<evidence type="ECO:0000313" key="2">
    <source>
        <dbReference type="EMBL" id="MFC4430429.1"/>
    </source>
</evidence>
<proteinExistence type="predicted"/>
<comment type="caution">
    <text evidence="2">The sequence shown here is derived from an EMBL/GenBank/DDBJ whole genome shotgun (WGS) entry which is preliminary data.</text>
</comment>
<dbReference type="PANTHER" id="PTHR33434">
    <property type="entry name" value="DEGV DOMAIN-CONTAINING PROTEIN DR_1986-RELATED"/>
    <property type="match status" value="1"/>
</dbReference>
<dbReference type="SUPFAM" id="SSF101473">
    <property type="entry name" value="DhaL-like"/>
    <property type="match status" value="1"/>
</dbReference>
<dbReference type="Gene3D" id="1.25.40.340">
    <property type="match status" value="1"/>
</dbReference>
<dbReference type="RefSeq" id="WP_344226501.1">
    <property type="nucleotide sequence ID" value="NZ_BAAALH010000001.1"/>
</dbReference>
<dbReference type="EMBL" id="JBHSEN010000002">
    <property type="protein sequence ID" value="MFC4430429.1"/>
    <property type="molecule type" value="Genomic_DNA"/>
</dbReference>
<evidence type="ECO:0000259" key="1">
    <source>
        <dbReference type="PROSITE" id="PS51480"/>
    </source>
</evidence>
<accession>A0ABV8XXV4</accession>
<dbReference type="PROSITE" id="PS51480">
    <property type="entry name" value="DHAL"/>
    <property type="match status" value="1"/>
</dbReference>